<accession>A0A0F9J7V2</accession>
<sequence>MTDEIEEAVARAMKNASRKAYGHWPPFDESEVMAKAAMAAHKSALAKAGYKILPREATHAMERAYFTTEMPKFDARASHGKRNRNNRAKMLARWQAMWDAHPDKPAG</sequence>
<dbReference type="EMBL" id="LAZR01018730">
    <property type="protein sequence ID" value="KKL95222.1"/>
    <property type="molecule type" value="Genomic_DNA"/>
</dbReference>
<evidence type="ECO:0000313" key="1">
    <source>
        <dbReference type="EMBL" id="KKL95222.1"/>
    </source>
</evidence>
<gene>
    <name evidence="1" type="ORF">LCGC14_1856750</name>
</gene>
<reference evidence="1" key="1">
    <citation type="journal article" date="2015" name="Nature">
        <title>Complex archaea that bridge the gap between prokaryotes and eukaryotes.</title>
        <authorList>
            <person name="Spang A."/>
            <person name="Saw J.H."/>
            <person name="Jorgensen S.L."/>
            <person name="Zaremba-Niedzwiedzka K."/>
            <person name="Martijn J."/>
            <person name="Lind A.E."/>
            <person name="van Eijk R."/>
            <person name="Schleper C."/>
            <person name="Guy L."/>
            <person name="Ettema T.J."/>
        </authorList>
    </citation>
    <scope>NUCLEOTIDE SEQUENCE</scope>
</reference>
<dbReference type="AlphaFoldDB" id="A0A0F9J7V2"/>
<organism evidence="1">
    <name type="scientific">marine sediment metagenome</name>
    <dbReference type="NCBI Taxonomy" id="412755"/>
    <lineage>
        <taxon>unclassified sequences</taxon>
        <taxon>metagenomes</taxon>
        <taxon>ecological metagenomes</taxon>
    </lineage>
</organism>
<proteinExistence type="predicted"/>
<protein>
    <submittedName>
        <fullName evidence="1">Uncharacterized protein</fullName>
    </submittedName>
</protein>
<name>A0A0F9J7V2_9ZZZZ</name>
<comment type="caution">
    <text evidence="1">The sequence shown here is derived from an EMBL/GenBank/DDBJ whole genome shotgun (WGS) entry which is preliminary data.</text>
</comment>